<proteinExistence type="predicted"/>
<organism evidence="1 2">
    <name type="scientific">Candidatus Collierbacteria bacterium GW2011_GWA1_44_12</name>
    <dbReference type="NCBI Taxonomy" id="1618376"/>
    <lineage>
        <taxon>Bacteria</taxon>
        <taxon>Candidatus Collieribacteriota</taxon>
    </lineage>
</organism>
<gene>
    <name evidence="1" type="ORF">UW23_C0010G0012</name>
</gene>
<sequence>MTQNRIEPNEFEKNLISLYLRHGSIEQVFNIKNYDLPVSFATYHRLLNKFGIIKSAGPNSRLSESLHVLSLINNYKVPLERVYRKYAPHTLKVSTNTLHRIMHHIRLGVTRRCGAAILISHESSKDRYLLAQDVSLNNPSLGEPGDFSLPMGHTRMQDNSTTSITRVLQQEVFTNKCLDGSFPFNLISKNAKPIFFINIADIKVAVFRLIIPDKYNDFSSFKLQGHCFKNQNELQAIKIRPGVGEIVEKYEELRFAPQSNTEIVINSKLNLALSELPERLN</sequence>
<evidence type="ECO:0000313" key="1">
    <source>
        <dbReference type="EMBL" id="KKT35856.1"/>
    </source>
</evidence>
<dbReference type="EMBL" id="LCHN01000010">
    <property type="protein sequence ID" value="KKT35856.1"/>
    <property type="molecule type" value="Genomic_DNA"/>
</dbReference>
<reference evidence="1 2" key="1">
    <citation type="journal article" date="2015" name="Nature">
        <title>rRNA introns, odd ribosomes, and small enigmatic genomes across a large radiation of phyla.</title>
        <authorList>
            <person name="Brown C.T."/>
            <person name="Hug L.A."/>
            <person name="Thomas B.C."/>
            <person name="Sharon I."/>
            <person name="Castelle C.J."/>
            <person name="Singh A."/>
            <person name="Wilkins M.J."/>
            <person name="Williams K.H."/>
            <person name="Banfield J.F."/>
        </authorList>
    </citation>
    <scope>NUCLEOTIDE SEQUENCE [LARGE SCALE GENOMIC DNA]</scope>
</reference>
<evidence type="ECO:0000313" key="2">
    <source>
        <dbReference type="Proteomes" id="UP000034069"/>
    </source>
</evidence>
<accession>A0A0G1GLK8</accession>
<dbReference type="AlphaFoldDB" id="A0A0G1GLK8"/>
<protein>
    <submittedName>
        <fullName evidence="1">Uncharacterized protein</fullName>
    </submittedName>
</protein>
<dbReference type="Proteomes" id="UP000034069">
    <property type="component" value="Unassembled WGS sequence"/>
</dbReference>
<name>A0A0G1GLK8_9BACT</name>
<comment type="caution">
    <text evidence="1">The sequence shown here is derived from an EMBL/GenBank/DDBJ whole genome shotgun (WGS) entry which is preliminary data.</text>
</comment>